<accession>A0A014M028</accession>
<dbReference type="AlphaFoldDB" id="A0A014M028"/>
<gene>
    <name evidence="1" type="ORF">BG55_12805</name>
</gene>
<keyword evidence="2" id="KW-1185">Reference proteome</keyword>
<evidence type="ECO:0000313" key="2">
    <source>
        <dbReference type="Proteomes" id="UP000019918"/>
    </source>
</evidence>
<dbReference type="EMBL" id="JFHN01000051">
    <property type="protein sequence ID" value="EXU75171.1"/>
    <property type="molecule type" value="Genomic_DNA"/>
</dbReference>
<organism evidence="1 2">
    <name type="scientific">Erwinia mallotivora</name>
    <dbReference type="NCBI Taxonomy" id="69222"/>
    <lineage>
        <taxon>Bacteria</taxon>
        <taxon>Pseudomonadati</taxon>
        <taxon>Pseudomonadota</taxon>
        <taxon>Gammaproteobacteria</taxon>
        <taxon>Enterobacterales</taxon>
        <taxon>Erwiniaceae</taxon>
        <taxon>Erwinia</taxon>
    </lineage>
</organism>
<proteinExistence type="predicted"/>
<protein>
    <submittedName>
        <fullName evidence="1">Uncharacterized protein</fullName>
    </submittedName>
</protein>
<name>A0A014M028_9GAMM</name>
<dbReference type="Proteomes" id="UP000019918">
    <property type="component" value="Unassembled WGS sequence"/>
</dbReference>
<evidence type="ECO:0000313" key="1">
    <source>
        <dbReference type="EMBL" id="EXU75171.1"/>
    </source>
</evidence>
<sequence length="73" mass="8638">MIGILYVREGNLSRIDIYLLAGVIKSNEGIIFSIIKELLLIIDCFFYERIYGMDLWWGHFIGNYRRDSETTKM</sequence>
<comment type="caution">
    <text evidence="1">The sequence shown here is derived from an EMBL/GenBank/DDBJ whole genome shotgun (WGS) entry which is preliminary data.</text>
</comment>
<reference evidence="1 2" key="1">
    <citation type="submission" date="2014-02" db="EMBL/GenBank/DDBJ databases">
        <title>Draft genome of Erwinia mallotivora strain BT-MARDI, a papaya dieback pathogen.</title>
        <authorList>
            <person name="Redzuan R."/>
            <person name="Abu Bakar N."/>
            <person name="Badrun R."/>
            <person name="Mohd Raih M.F."/>
            <person name="Rozano L."/>
            <person name="Mat Amin N."/>
        </authorList>
    </citation>
    <scope>NUCLEOTIDE SEQUENCE [LARGE SCALE GENOMIC DNA]</scope>
    <source>
        <strain evidence="1 2">BT-MARDI</strain>
    </source>
</reference>